<evidence type="ECO:0000313" key="1">
    <source>
        <dbReference type="EMBL" id="ORL47222.1"/>
    </source>
</evidence>
<dbReference type="EMBL" id="ARYN01000001">
    <property type="protein sequence ID" value="ORL47222.1"/>
    <property type="molecule type" value="Genomic_DNA"/>
</dbReference>
<keyword evidence="2" id="KW-1185">Reference proteome</keyword>
<proteinExistence type="predicted"/>
<name>A0A1Y1T964_9FLAO</name>
<dbReference type="STRING" id="1185767.IIF7_00625"/>
<reference evidence="1 2" key="1">
    <citation type="submission" date="2013-04" db="EMBL/GenBank/DDBJ databases">
        <title>Zunongwangia sp. 22II14-10F7 Genome Sequencing.</title>
        <authorList>
            <person name="Lai Q."/>
            <person name="Shao Z."/>
        </authorList>
    </citation>
    <scope>NUCLEOTIDE SEQUENCE [LARGE SCALE GENOMIC DNA]</scope>
    <source>
        <strain evidence="1 2">22II14-10F7</strain>
    </source>
</reference>
<evidence type="ECO:0000313" key="2">
    <source>
        <dbReference type="Proteomes" id="UP000192746"/>
    </source>
</evidence>
<dbReference type="AlphaFoldDB" id="A0A1Y1T964"/>
<dbReference type="PROSITE" id="PS51257">
    <property type="entry name" value="PROKAR_LIPOPROTEIN"/>
    <property type="match status" value="1"/>
</dbReference>
<gene>
    <name evidence="1" type="ORF">IIF7_00625</name>
</gene>
<accession>A0A1Y1T964</accession>
<comment type="caution">
    <text evidence="1">The sequence shown here is derived from an EMBL/GenBank/DDBJ whole genome shotgun (WGS) entry which is preliminary data.</text>
</comment>
<dbReference type="Proteomes" id="UP000192746">
    <property type="component" value="Unassembled WGS sequence"/>
</dbReference>
<dbReference type="RefSeq" id="WP_084839767.1">
    <property type="nucleotide sequence ID" value="NZ_ARYN01000001.1"/>
</dbReference>
<organism evidence="1 2">
    <name type="scientific">Zunongwangia atlantica 22II14-10F7</name>
    <dbReference type="NCBI Taxonomy" id="1185767"/>
    <lineage>
        <taxon>Bacteria</taxon>
        <taxon>Pseudomonadati</taxon>
        <taxon>Bacteroidota</taxon>
        <taxon>Flavobacteriia</taxon>
        <taxon>Flavobacteriales</taxon>
        <taxon>Flavobacteriaceae</taxon>
        <taxon>Zunongwangia</taxon>
    </lineage>
</organism>
<protein>
    <recommendedName>
        <fullName evidence="3">Lipoprotein</fullName>
    </recommendedName>
</protein>
<sequence length="177" mass="20197">MKKLFLLCIAIILIVGCDTNSKPDKDTVLKIIKDELNYPRTIDYEIFCSDPAHAKKLLDLKLDEKRMVTIQKTQKLKDIGSPLISFTEAAQPYLIQSTEKQRRLDIQKVKIAEETISDIKLGNSSESNGKTTIPVTYTVTYTNITPFSALMKRDLSKTITRSATLLFIDRKWKLMKP</sequence>
<evidence type="ECO:0008006" key="3">
    <source>
        <dbReference type="Google" id="ProtNLM"/>
    </source>
</evidence>
<dbReference type="OrthoDB" id="1341964at2"/>